<dbReference type="Pfam" id="PF00431">
    <property type="entry name" value="CUB"/>
    <property type="match status" value="1"/>
</dbReference>
<sequence>MLVIANTSKMELLVVFLSAILVVVVKSDPWECKDTNVATATWQNITVGIAAEKLPPSYVCDYHFTAPKDQLVELKIKDISVGSSATCVTEYVIVRGNVNPQAADKKYCGTVNPAMMEFSSNVYVQIKGDRFSKYDAFDLIYVSE</sequence>
<proteinExistence type="predicted"/>
<feature type="signal peptide" evidence="3">
    <location>
        <begin position="1"/>
        <end position="27"/>
    </location>
</feature>
<feature type="domain" description="CUB" evidence="4">
    <location>
        <begin position="32"/>
        <end position="144"/>
    </location>
</feature>
<comment type="caution">
    <text evidence="5">The sequence shown here is derived from an EMBL/GenBank/DDBJ whole genome shotgun (WGS) entry which is preliminary data.</text>
</comment>
<dbReference type="Gene3D" id="2.60.120.290">
    <property type="entry name" value="Spermadhesin, CUB domain"/>
    <property type="match status" value="1"/>
</dbReference>
<keyword evidence="1" id="KW-1015">Disulfide bond</keyword>
<evidence type="ECO:0000256" key="2">
    <source>
        <dbReference type="PROSITE-ProRule" id="PRU00059"/>
    </source>
</evidence>
<evidence type="ECO:0000256" key="3">
    <source>
        <dbReference type="SAM" id="SignalP"/>
    </source>
</evidence>
<gene>
    <name evidence="5" type="ORF">FGIG_01615</name>
</gene>
<organism evidence="5 6">
    <name type="scientific">Fasciola gigantica</name>
    <name type="common">Giant liver fluke</name>
    <dbReference type="NCBI Taxonomy" id="46835"/>
    <lineage>
        <taxon>Eukaryota</taxon>
        <taxon>Metazoa</taxon>
        <taxon>Spiralia</taxon>
        <taxon>Lophotrochozoa</taxon>
        <taxon>Platyhelminthes</taxon>
        <taxon>Trematoda</taxon>
        <taxon>Digenea</taxon>
        <taxon>Plagiorchiida</taxon>
        <taxon>Echinostomata</taxon>
        <taxon>Echinostomatoidea</taxon>
        <taxon>Fasciolidae</taxon>
        <taxon>Fasciola</taxon>
    </lineage>
</organism>
<dbReference type="AlphaFoldDB" id="A0A504Y766"/>
<evidence type="ECO:0000313" key="6">
    <source>
        <dbReference type="Proteomes" id="UP000316759"/>
    </source>
</evidence>
<dbReference type="Proteomes" id="UP000316759">
    <property type="component" value="Unassembled WGS sequence"/>
</dbReference>
<dbReference type="EMBL" id="SUNJ01013961">
    <property type="protein sequence ID" value="TPP56884.1"/>
    <property type="molecule type" value="Genomic_DNA"/>
</dbReference>
<dbReference type="SUPFAM" id="SSF49854">
    <property type="entry name" value="Spermadhesin, CUB domain"/>
    <property type="match status" value="1"/>
</dbReference>
<dbReference type="CDD" id="cd00041">
    <property type="entry name" value="CUB"/>
    <property type="match status" value="1"/>
</dbReference>
<feature type="chain" id="PRO_5021319551" description="CUB domain-containing protein" evidence="3">
    <location>
        <begin position="28"/>
        <end position="144"/>
    </location>
</feature>
<protein>
    <recommendedName>
        <fullName evidence="4">CUB domain-containing protein</fullName>
    </recommendedName>
</protein>
<keyword evidence="3" id="KW-0732">Signal</keyword>
<reference evidence="5 6" key="1">
    <citation type="submission" date="2019-04" db="EMBL/GenBank/DDBJ databases">
        <title>Annotation for the trematode Fasciola gigantica.</title>
        <authorList>
            <person name="Choi Y.-J."/>
        </authorList>
    </citation>
    <scope>NUCLEOTIDE SEQUENCE [LARGE SCALE GENOMIC DNA]</scope>
    <source>
        <strain evidence="5">Uganda_cow_1</strain>
    </source>
</reference>
<dbReference type="PROSITE" id="PS01180">
    <property type="entry name" value="CUB"/>
    <property type="match status" value="1"/>
</dbReference>
<dbReference type="SMART" id="SM00042">
    <property type="entry name" value="CUB"/>
    <property type="match status" value="1"/>
</dbReference>
<evidence type="ECO:0000256" key="1">
    <source>
        <dbReference type="ARBA" id="ARBA00023157"/>
    </source>
</evidence>
<evidence type="ECO:0000313" key="5">
    <source>
        <dbReference type="EMBL" id="TPP56884.1"/>
    </source>
</evidence>
<keyword evidence="6" id="KW-1185">Reference proteome</keyword>
<name>A0A504Y766_FASGI</name>
<dbReference type="InterPro" id="IPR000859">
    <property type="entry name" value="CUB_dom"/>
</dbReference>
<dbReference type="InterPro" id="IPR035914">
    <property type="entry name" value="Sperma_CUB_dom_sf"/>
</dbReference>
<comment type="caution">
    <text evidence="2">Lacks conserved residue(s) required for the propagation of feature annotation.</text>
</comment>
<accession>A0A504Y766</accession>
<evidence type="ECO:0000259" key="4">
    <source>
        <dbReference type="PROSITE" id="PS01180"/>
    </source>
</evidence>